<dbReference type="SUPFAM" id="SSF52075">
    <property type="entry name" value="Outer arm dynein light chain 1"/>
    <property type="match status" value="1"/>
</dbReference>
<sequence>PIFPQLEELYFFNNNITELQPDGVLQSLRSLTLSRNPLAQDSVNTLACLSRLETLDLSNTGLSTLQFEDAAPGESCPTSMFPALSDLNLDNNNISQWCVVDELAKLPSLVKLHCYGNQLVSRDRSPSTTNQLLIAKLGKLEFLNRTEISPESRRGAELDYIKMFGEEWLKAGG</sequence>
<dbReference type="Pfam" id="PF12799">
    <property type="entry name" value="LRR_4"/>
    <property type="match status" value="1"/>
</dbReference>
<reference evidence="3" key="3">
    <citation type="submission" date="2025-09" db="UniProtKB">
        <authorList>
            <consortium name="Ensembl"/>
        </authorList>
    </citation>
    <scope>IDENTIFICATION</scope>
</reference>
<keyword evidence="1" id="KW-0433">Leucine-rich repeat</keyword>
<organism evidence="3 4">
    <name type="scientific">Tetraodon nigroviridis</name>
    <name type="common">Spotted green pufferfish</name>
    <name type="synonym">Chelonodon nigroviridis</name>
    <dbReference type="NCBI Taxonomy" id="99883"/>
    <lineage>
        <taxon>Eukaryota</taxon>
        <taxon>Metazoa</taxon>
        <taxon>Chordata</taxon>
        <taxon>Craniata</taxon>
        <taxon>Vertebrata</taxon>
        <taxon>Euteleostomi</taxon>
        <taxon>Actinopterygii</taxon>
        <taxon>Neopterygii</taxon>
        <taxon>Teleostei</taxon>
        <taxon>Neoteleostei</taxon>
        <taxon>Acanthomorphata</taxon>
        <taxon>Eupercaria</taxon>
        <taxon>Tetraodontiformes</taxon>
        <taxon>Tetradontoidea</taxon>
        <taxon>Tetraodontidae</taxon>
        <taxon>Tetraodon</taxon>
    </lineage>
</organism>
<evidence type="ECO:0000256" key="2">
    <source>
        <dbReference type="ARBA" id="ARBA00022737"/>
    </source>
</evidence>
<proteinExistence type="predicted"/>
<evidence type="ECO:0000313" key="4">
    <source>
        <dbReference type="Proteomes" id="UP000007303"/>
    </source>
</evidence>
<dbReference type="InterPro" id="IPR032675">
    <property type="entry name" value="LRR_dom_sf"/>
</dbReference>
<dbReference type="InterPro" id="IPR025875">
    <property type="entry name" value="Leu-rich_rpt_4"/>
</dbReference>
<dbReference type="PANTHER" id="PTHR18849">
    <property type="entry name" value="LEUCINE RICH REPEAT PROTEIN"/>
    <property type="match status" value="1"/>
</dbReference>
<accession>H3DRD3</accession>
<dbReference type="HOGENOM" id="CLU_1551232_0_0_1"/>
<dbReference type="PROSITE" id="PS51450">
    <property type="entry name" value="LRR"/>
    <property type="match status" value="2"/>
</dbReference>
<keyword evidence="4" id="KW-1185">Reference proteome</keyword>
<dbReference type="Gene3D" id="3.80.10.10">
    <property type="entry name" value="Ribonuclease Inhibitor"/>
    <property type="match status" value="1"/>
</dbReference>
<protein>
    <submittedName>
        <fullName evidence="3">Uncharacterized protein</fullName>
    </submittedName>
</protein>
<keyword evidence="2" id="KW-0677">Repeat</keyword>
<dbReference type="Proteomes" id="UP000007303">
    <property type="component" value="Unassembled WGS sequence"/>
</dbReference>
<dbReference type="GO" id="GO:0007010">
    <property type="term" value="P:cytoskeleton organization"/>
    <property type="evidence" value="ECO:0007669"/>
    <property type="project" value="TreeGrafter"/>
</dbReference>
<dbReference type="STRING" id="99883.ENSTNIP00000023083"/>
<dbReference type="AlphaFoldDB" id="H3DRD3"/>
<dbReference type="GeneTree" id="ENSGT00530000063405"/>
<dbReference type="Ensembl" id="ENSTNIT00000023325.1">
    <property type="protein sequence ID" value="ENSTNIP00000023083.1"/>
    <property type="gene ID" value="ENSTNIG00000019816.1"/>
</dbReference>
<reference evidence="4" key="1">
    <citation type="journal article" date="2004" name="Nature">
        <title>Genome duplication in the teleost fish Tetraodon nigroviridis reveals the early vertebrate proto-karyotype.</title>
        <authorList>
            <person name="Jaillon O."/>
            <person name="Aury J.-M."/>
            <person name="Brunet F."/>
            <person name="Petit J.-L."/>
            <person name="Stange-Thomann N."/>
            <person name="Mauceli E."/>
            <person name="Bouneau L."/>
            <person name="Fischer C."/>
            <person name="Ozouf-Costaz C."/>
            <person name="Bernot A."/>
            <person name="Nicaud S."/>
            <person name="Jaffe D."/>
            <person name="Fisher S."/>
            <person name="Lutfalla G."/>
            <person name="Dossat C."/>
            <person name="Segurens B."/>
            <person name="Dasilva C."/>
            <person name="Salanoubat M."/>
            <person name="Levy M."/>
            <person name="Boudet N."/>
            <person name="Castellano S."/>
            <person name="Anthouard V."/>
            <person name="Jubin C."/>
            <person name="Castelli V."/>
            <person name="Katinka M."/>
            <person name="Vacherie B."/>
            <person name="Biemont C."/>
            <person name="Skalli Z."/>
            <person name="Cattolico L."/>
            <person name="Poulain J."/>
            <person name="De Berardinis V."/>
            <person name="Cruaud C."/>
            <person name="Duprat S."/>
            <person name="Brottier P."/>
            <person name="Coutanceau J.-P."/>
            <person name="Gouzy J."/>
            <person name="Parra G."/>
            <person name="Lardier G."/>
            <person name="Chapple C."/>
            <person name="McKernan K.J."/>
            <person name="McEwan P."/>
            <person name="Bosak S."/>
            <person name="Kellis M."/>
            <person name="Volff J.-N."/>
            <person name="Guigo R."/>
            <person name="Zody M.C."/>
            <person name="Mesirov J."/>
            <person name="Lindblad-Toh K."/>
            <person name="Birren B."/>
            <person name="Nusbaum C."/>
            <person name="Kahn D."/>
            <person name="Robinson-Rechavi M."/>
            <person name="Laudet V."/>
            <person name="Schachter V."/>
            <person name="Quetier F."/>
            <person name="Saurin W."/>
            <person name="Scarpelli C."/>
            <person name="Wincker P."/>
            <person name="Lander E.S."/>
            <person name="Weissenbach J."/>
            <person name="Roest Crollius H."/>
        </authorList>
    </citation>
    <scope>NUCLEOTIDE SEQUENCE [LARGE SCALE GENOMIC DNA]</scope>
</reference>
<dbReference type="InParanoid" id="H3DRD3"/>
<evidence type="ECO:0000313" key="3">
    <source>
        <dbReference type="Ensembl" id="ENSTNIP00000023083.1"/>
    </source>
</evidence>
<dbReference type="PANTHER" id="PTHR18849:SF0">
    <property type="entry name" value="CILIA- AND FLAGELLA-ASSOCIATED PROTEIN 410-RELATED"/>
    <property type="match status" value="1"/>
</dbReference>
<name>H3DRD3_TETNG</name>
<evidence type="ECO:0000256" key="1">
    <source>
        <dbReference type="ARBA" id="ARBA00022614"/>
    </source>
</evidence>
<reference evidence="3" key="2">
    <citation type="submission" date="2025-08" db="UniProtKB">
        <authorList>
            <consortium name="Ensembl"/>
        </authorList>
    </citation>
    <scope>IDENTIFICATION</scope>
</reference>
<dbReference type="InterPro" id="IPR001611">
    <property type="entry name" value="Leu-rich_rpt"/>
</dbReference>